<name>A0A8S5TRB6_9CAUD</name>
<proteinExistence type="predicted"/>
<accession>A0A8S5TRB6</accession>
<evidence type="ECO:0000313" key="1">
    <source>
        <dbReference type="EMBL" id="DAF84739.1"/>
    </source>
</evidence>
<sequence length="166" mass="18629">MERLTKRGTDGQAMMDCEKCKADWTGKHGKPMADCTALYCRNRLKDRLAAYEDRECAPEEVLPKDKADEIALKLMRLADLESLCSYTRLRELAEADKDGRLVVLPCKVGDTVYRLFAGNPDNPVIATLKINTVAEAVKLIGKMGMHKYIGTFLTREEAEKALEAMK</sequence>
<reference evidence="1" key="1">
    <citation type="journal article" date="2021" name="Proc. Natl. Acad. Sci. U.S.A.">
        <title>A Catalog of Tens of Thousands of Viruses from Human Metagenomes Reveals Hidden Associations with Chronic Diseases.</title>
        <authorList>
            <person name="Tisza M.J."/>
            <person name="Buck C.B."/>
        </authorList>
    </citation>
    <scope>NUCLEOTIDE SEQUENCE</scope>
    <source>
        <strain evidence="1">Ctss15</strain>
    </source>
</reference>
<organism evidence="1">
    <name type="scientific">Siphoviridae sp. ctss15</name>
    <dbReference type="NCBI Taxonomy" id="2825699"/>
    <lineage>
        <taxon>Viruses</taxon>
        <taxon>Duplodnaviria</taxon>
        <taxon>Heunggongvirae</taxon>
        <taxon>Uroviricota</taxon>
        <taxon>Caudoviricetes</taxon>
    </lineage>
</organism>
<protein>
    <submittedName>
        <fullName evidence="1">Uncharacterized protein</fullName>
    </submittedName>
</protein>
<dbReference type="EMBL" id="BK015908">
    <property type="protein sequence ID" value="DAF84739.1"/>
    <property type="molecule type" value="Genomic_DNA"/>
</dbReference>